<dbReference type="OrthoDB" id="10602472at2759"/>
<dbReference type="AlphaFoldDB" id="A0A7J6VCU1"/>
<proteinExistence type="predicted"/>
<protein>
    <recommendedName>
        <fullName evidence="3">RNase H type-1 domain-containing protein</fullName>
    </recommendedName>
</protein>
<gene>
    <name evidence="1" type="ORF">FRX31_027700</name>
</gene>
<evidence type="ECO:0000313" key="2">
    <source>
        <dbReference type="Proteomes" id="UP000554482"/>
    </source>
</evidence>
<comment type="caution">
    <text evidence="1">The sequence shown here is derived from an EMBL/GenBank/DDBJ whole genome shotgun (WGS) entry which is preliminary data.</text>
</comment>
<reference evidence="1 2" key="1">
    <citation type="submission" date="2020-06" db="EMBL/GenBank/DDBJ databases">
        <title>Transcriptomic and genomic resources for Thalictrum thalictroides and T. hernandezii: Facilitating candidate gene discovery in an emerging model plant lineage.</title>
        <authorList>
            <person name="Arias T."/>
            <person name="Riano-Pachon D.M."/>
            <person name="Di Stilio V.S."/>
        </authorList>
    </citation>
    <scope>NUCLEOTIDE SEQUENCE [LARGE SCALE GENOMIC DNA]</scope>
    <source>
        <strain evidence="2">cv. WT478/WT964</strain>
        <tissue evidence="1">Leaves</tissue>
    </source>
</reference>
<evidence type="ECO:0000313" key="1">
    <source>
        <dbReference type="EMBL" id="KAF5182713.1"/>
    </source>
</evidence>
<sequence>MKLSVSKGLGVATSYQAECFGILEAVEIAVGERMVGFIVECYSQATVETFQKGTIPLMLKARWRQCLKKIHRSLKQPRRVPRRLPMK</sequence>
<feature type="non-terminal residue" evidence="1">
    <location>
        <position position="87"/>
    </location>
</feature>
<accession>A0A7J6VCU1</accession>
<evidence type="ECO:0008006" key="3">
    <source>
        <dbReference type="Google" id="ProtNLM"/>
    </source>
</evidence>
<dbReference type="EMBL" id="JABWDY010034368">
    <property type="protein sequence ID" value="KAF5182713.1"/>
    <property type="molecule type" value="Genomic_DNA"/>
</dbReference>
<name>A0A7J6VCU1_THATH</name>
<dbReference type="Proteomes" id="UP000554482">
    <property type="component" value="Unassembled WGS sequence"/>
</dbReference>
<organism evidence="1 2">
    <name type="scientific">Thalictrum thalictroides</name>
    <name type="common">Rue-anemone</name>
    <name type="synonym">Anemone thalictroides</name>
    <dbReference type="NCBI Taxonomy" id="46969"/>
    <lineage>
        <taxon>Eukaryota</taxon>
        <taxon>Viridiplantae</taxon>
        <taxon>Streptophyta</taxon>
        <taxon>Embryophyta</taxon>
        <taxon>Tracheophyta</taxon>
        <taxon>Spermatophyta</taxon>
        <taxon>Magnoliopsida</taxon>
        <taxon>Ranunculales</taxon>
        <taxon>Ranunculaceae</taxon>
        <taxon>Thalictroideae</taxon>
        <taxon>Thalictrum</taxon>
    </lineage>
</organism>
<keyword evidence="2" id="KW-1185">Reference proteome</keyword>